<keyword evidence="1" id="KW-0472">Membrane</keyword>
<keyword evidence="3" id="KW-1185">Reference proteome</keyword>
<sequence length="151" mass="17551">MTSTMGVKEHKSLYIPLFEKLTQCILLNILFLYFFDFRSNGTIYSPDDNCLTLPQQSTLTIFTNKPPPEVRRQEVYFNLDCERVFSTVNQVKTKFRNRLTADTISGVLYVKQIIKSGPGCFKKTCVDFEPTKAIRVNSKVRLVYIKRKYSN</sequence>
<dbReference type="EMBL" id="VUJU01008142">
    <property type="protein sequence ID" value="KAF0734929.1"/>
    <property type="molecule type" value="Genomic_DNA"/>
</dbReference>
<name>A0A6G0X4S8_APHCR</name>
<dbReference type="AlphaFoldDB" id="A0A6G0X4S8"/>
<dbReference type="OrthoDB" id="6159421at2759"/>
<reference evidence="2 3" key="1">
    <citation type="submission" date="2019-08" db="EMBL/GenBank/DDBJ databases">
        <title>Whole genome of Aphis craccivora.</title>
        <authorList>
            <person name="Voronova N.V."/>
            <person name="Shulinski R.S."/>
            <person name="Bandarenka Y.V."/>
            <person name="Zhorov D.G."/>
            <person name="Warner D."/>
        </authorList>
    </citation>
    <scope>NUCLEOTIDE SEQUENCE [LARGE SCALE GENOMIC DNA]</scope>
    <source>
        <strain evidence="2">180601</strain>
        <tissue evidence="2">Whole Body</tissue>
    </source>
</reference>
<evidence type="ECO:0000313" key="3">
    <source>
        <dbReference type="Proteomes" id="UP000478052"/>
    </source>
</evidence>
<dbReference type="Proteomes" id="UP000478052">
    <property type="component" value="Unassembled WGS sequence"/>
</dbReference>
<evidence type="ECO:0000256" key="1">
    <source>
        <dbReference type="SAM" id="Phobius"/>
    </source>
</evidence>
<evidence type="ECO:0000313" key="2">
    <source>
        <dbReference type="EMBL" id="KAF0734929.1"/>
    </source>
</evidence>
<accession>A0A6G0X4S8</accession>
<dbReference type="SUPFAM" id="SSF53098">
    <property type="entry name" value="Ribonuclease H-like"/>
    <property type="match status" value="1"/>
</dbReference>
<comment type="caution">
    <text evidence="2">The sequence shown here is derived from an EMBL/GenBank/DDBJ whole genome shotgun (WGS) entry which is preliminary data.</text>
</comment>
<keyword evidence="1" id="KW-1133">Transmembrane helix</keyword>
<proteinExistence type="predicted"/>
<organism evidence="2 3">
    <name type="scientific">Aphis craccivora</name>
    <name type="common">Cowpea aphid</name>
    <dbReference type="NCBI Taxonomy" id="307492"/>
    <lineage>
        <taxon>Eukaryota</taxon>
        <taxon>Metazoa</taxon>
        <taxon>Ecdysozoa</taxon>
        <taxon>Arthropoda</taxon>
        <taxon>Hexapoda</taxon>
        <taxon>Insecta</taxon>
        <taxon>Pterygota</taxon>
        <taxon>Neoptera</taxon>
        <taxon>Paraneoptera</taxon>
        <taxon>Hemiptera</taxon>
        <taxon>Sternorrhyncha</taxon>
        <taxon>Aphidomorpha</taxon>
        <taxon>Aphidoidea</taxon>
        <taxon>Aphididae</taxon>
        <taxon>Aphidini</taxon>
        <taxon>Aphis</taxon>
        <taxon>Aphis</taxon>
    </lineage>
</organism>
<gene>
    <name evidence="2" type="ORF">FWK35_00019162</name>
</gene>
<protein>
    <submittedName>
        <fullName evidence="2">Dimer Tnp hAT domain-containing protein</fullName>
    </submittedName>
</protein>
<dbReference type="InterPro" id="IPR012337">
    <property type="entry name" value="RNaseH-like_sf"/>
</dbReference>
<keyword evidence="1" id="KW-0812">Transmembrane</keyword>
<feature type="transmembrane region" description="Helical" evidence="1">
    <location>
        <begin position="12"/>
        <end position="35"/>
    </location>
</feature>